<dbReference type="STRING" id="573058.SAMN00017477_0619"/>
<dbReference type="OrthoDB" id="9800309at2"/>
<dbReference type="EMBL" id="FWWR01000009">
    <property type="protein sequence ID" value="SMB83899.1"/>
    <property type="molecule type" value="Genomic_DNA"/>
</dbReference>
<name>A0A1W1USB2_PEPAS</name>
<feature type="transmembrane region" description="Helical" evidence="1">
    <location>
        <begin position="155"/>
        <end position="188"/>
    </location>
</feature>
<evidence type="ECO:0000256" key="1">
    <source>
        <dbReference type="SAM" id="Phobius"/>
    </source>
</evidence>
<sequence>MIFSRELKSNLSKLFAWLLVIAILTGLLMAIYPLMLDGNMKSIFDSFLSSLSDNVKNILGFKDELDYTDISEYLGFIFQYVAVFIAMFAMQLGANSLAKEQSQGSIGYIYSNPISRSEIVTQKLLANILTYFIMLVLLALVTFGIVYVIQTEVELSIQIVIFAIAKIFGGMFIGGLVFMSIGLFFSSMSKSTNFTEGTSILFVLLAVLVTVFGKIYGSTFKMIVEKFTLEVFNPVFFVKEQFDFTGMGINLVILIIFILLSYVIYNSKELDY</sequence>
<keyword evidence="3" id="KW-1185">Reference proteome</keyword>
<reference evidence="3" key="1">
    <citation type="submission" date="2017-04" db="EMBL/GenBank/DDBJ databases">
        <authorList>
            <person name="Varghese N."/>
            <person name="Submissions S."/>
        </authorList>
    </citation>
    <scope>NUCLEOTIDE SEQUENCE [LARGE SCALE GENOMIC DNA]</scope>
    <source>
        <strain evidence="3">DSM 20463</strain>
    </source>
</reference>
<dbReference type="RefSeq" id="WP_084230280.1">
    <property type="nucleotide sequence ID" value="NZ_FWWR01000009.1"/>
</dbReference>
<evidence type="ECO:0000313" key="2">
    <source>
        <dbReference type="EMBL" id="SMB83899.1"/>
    </source>
</evidence>
<feature type="transmembrane region" description="Helical" evidence="1">
    <location>
        <begin position="200"/>
        <end position="224"/>
    </location>
</feature>
<feature type="transmembrane region" description="Helical" evidence="1">
    <location>
        <begin position="124"/>
        <end position="149"/>
    </location>
</feature>
<dbReference type="PANTHER" id="PTHR43471">
    <property type="entry name" value="ABC TRANSPORTER PERMEASE"/>
    <property type="match status" value="1"/>
</dbReference>
<evidence type="ECO:0000313" key="3">
    <source>
        <dbReference type="Proteomes" id="UP000192368"/>
    </source>
</evidence>
<dbReference type="Proteomes" id="UP000192368">
    <property type="component" value="Unassembled WGS sequence"/>
</dbReference>
<protein>
    <submittedName>
        <fullName evidence="2">ABC-2 type transport system permease protein</fullName>
    </submittedName>
</protein>
<keyword evidence="1" id="KW-0812">Transmembrane</keyword>
<dbReference type="GO" id="GO:0005886">
    <property type="term" value="C:plasma membrane"/>
    <property type="evidence" value="ECO:0007669"/>
    <property type="project" value="UniProtKB-SubCell"/>
</dbReference>
<proteinExistence type="predicted"/>
<dbReference type="GO" id="GO:0140359">
    <property type="term" value="F:ABC-type transporter activity"/>
    <property type="evidence" value="ECO:0007669"/>
    <property type="project" value="InterPro"/>
</dbReference>
<dbReference type="AlphaFoldDB" id="A0A1W1USB2"/>
<organism evidence="2 3">
    <name type="scientific">Peptoniphilus asaccharolyticus DSM 20463</name>
    <dbReference type="NCBI Taxonomy" id="573058"/>
    <lineage>
        <taxon>Bacteria</taxon>
        <taxon>Bacillati</taxon>
        <taxon>Bacillota</taxon>
        <taxon>Tissierellia</taxon>
        <taxon>Tissierellales</taxon>
        <taxon>Peptoniphilaceae</taxon>
        <taxon>Peptoniphilus</taxon>
    </lineage>
</organism>
<gene>
    <name evidence="2" type="ORF">SAMN00017477_0619</name>
</gene>
<feature type="transmembrane region" description="Helical" evidence="1">
    <location>
        <begin position="244"/>
        <end position="265"/>
    </location>
</feature>
<dbReference type="PANTHER" id="PTHR43471:SF12">
    <property type="entry name" value="HYPOTHETICAL MEMBRANE PROTEIN, CONSERVED"/>
    <property type="match status" value="1"/>
</dbReference>
<keyword evidence="1" id="KW-1133">Transmembrane helix</keyword>
<dbReference type="Pfam" id="PF12679">
    <property type="entry name" value="ABC2_membrane_2"/>
    <property type="match status" value="1"/>
</dbReference>
<accession>A0A1W1USB2</accession>
<feature type="transmembrane region" description="Helical" evidence="1">
    <location>
        <begin position="73"/>
        <end position="94"/>
    </location>
</feature>
<keyword evidence="1" id="KW-0472">Membrane</keyword>
<feature type="transmembrane region" description="Helical" evidence="1">
    <location>
        <begin position="14"/>
        <end position="35"/>
    </location>
</feature>